<feature type="signal peptide" evidence="3">
    <location>
        <begin position="1"/>
        <end position="30"/>
    </location>
</feature>
<accession>A0A6M4IJT8</accession>
<name>A0A6M4IJT8_9BACT</name>
<dbReference type="KEGG" id="ggr:HKW67_07420"/>
<keyword evidence="3" id="KW-0732">Signal</keyword>
<keyword evidence="1" id="KW-0378">Hydrolase</keyword>
<dbReference type="Pfam" id="PF00326">
    <property type="entry name" value="Peptidase_S9"/>
    <property type="match status" value="1"/>
</dbReference>
<protein>
    <submittedName>
        <fullName evidence="5">S9 family peptidase</fullName>
    </submittedName>
</protein>
<dbReference type="InterPro" id="IPR001375">
    <property type="entry name" value="Peptidase_S9_cat"/>
</dbReference>
<dbReference type="InterPro" id="IPR011659">
    <property type="entry name" value="WD40"/>
</dbReference>
<dbReference type="Pfam" id="PF07676">
    <property type="entry name" value="PD40"/>
    <property type="match status" value="4"/>
</dbReference>
<dbReference type="SUPFAM" id="SSF82171">
    <property type="entry name" value="DPP6 N-terminal domain-like"/>
    <property type="match status" value="1"/>
</dbReference>
<dbReference type="Gene3D" id="2.120.10.60">
    <property type="entry name" value="Tricorn protease N-terminal domain"/>
    <property type="match status" value="1"/>
</dbReference>
<dbReference type="InterPro" id="IPR029058">
    <property type="entry name" value="AB_hydrolase_fold"/>
</dbReference>
<dbReference type="Gene3D" id="2.120.10.30">
    <property type="entry name" value="TolB, C-terminal domain"/>
    <property type="match status" value="2"/>
</dbReference>
<evidence type="ECO:0000313" key="6">
    <source>
        <dbReference type="Proteomes" id="UP000500938"/>
    </source>
</evidence>
<dbReference type="GO" id="GO:0006508">
    <property type="term" value="P:proteolysis"/>
    <property type="evidence" value="ECO:0007669"/>
    <property type="project" value="InterPro"/>
</dbReference>
<gene>
    <name evidence="5" type="ORF">HKW67_07420</name>
</gene>
<evidence type="ECO:0000256" key="2">
    <source>
        <dbReference type="ARBA" id="ARBA00022825"/>
    </source>
</evidence>
<dbReference type="EMBL" id="CP053085">
    <property type="protein sequence ID" value="QJR35344.1"/>
    <property type="molecule type" value="Genomic_DNA"/>
</dbReference>
<sequence>MVRLTSCSHSSRRAAMLAAVLLALPSVVVAQQPPASQAATKLPKGPRAMMLADWYRVVNVSSPSVSPDGKRVAMTVTKAVEAENKRHNEIWVVNTAGGEPQRWTSPSTESSNPRWSPDGKYLFFTSPRAGGQGSTWAIRLDQPSGEAIQIGTYPNGSMPLDGAFAVFTEPARRDTATRNATNPFARMQPMAKPTFDAITRPAEPSRFDGRHVTDMSYKVNGVGFVPGRAEARSWRPAQLWRQTVGDTAKQQLTTTLYSHRSPEVSPDGKWIAFIADARLRPDSVMDLERDSLAKLPYNKARDEADRNDTDLYVMASTGGTPRKVSEWMGAESDITWSPDSKQLAFVGRPSRIKSARIYVVDLAGGTPRNLLGDWQFEPGSLNWLTTGNLQFAADIGGRSAILRADLTGKSAPKELVGGRRQLRGASYDAAGKMMAYTSTSMTKPTELFVASADGVGERQLTHFNDDVNKDVVWSDAERFTYKSVGNMEIEGWLMKPYGYTQGKKYPMVIYIHGGPHSAYGEGWFDEFQNLAAQGMFVLFTNPRGSSGYGADFTYSTRGRWGMEDYEDLMKSVDIVAARPDVDSTKMGATGGSYGGFMTTWLATKTDRFKAIETDRTITDWTYWYGSSDAQGLTEFEFYGKPWDNQALYDTLSPIRYVQKVKTPMLLVQSEEDHRTPMGSAEIWFMSLKKQGVPVEMVRYPRSNHDLSRTGEPWLLVDRLGRIRQWFAFWLQGVKAGTAAN</sequence>
<keyword evidence="2" id="KW-0720">Serine protease</keyword>
<dbReference type="PANTHER" id="PTHR42776">
    <property type="entry name" value="SERINE PEPTIDASE S9 FAMILY MEMBER"/>
    <property type="match status" value="1"/>
</dbReference>
<dbReference type="InterPro" id="IPR011042">
    <property type="entry name" value="6-blade_b-propeller_TolB-like"/>
</dbReference>
<dbReference type="SUPFAM" id="SSF53474">
    <property type="entry name" value="alpha/beta-Hydrolases"/>
    <property type="match status" value="1"/>
</dbReference>
<dbReference type="GO" id="GO:0004252">
    <property type="term" value="F:serine-type endopeptidase activity"/>
    <property type="evidence" value="ECO:0007669"/>
    <property type="project" value="TreeGrafter"/>
</dbReference>
<dbReference type="AlphaFoldDB" id="A0A6M4IJT8"/>
<evidence type="ECO:0000313" key="5">
    <source>
        <dbReference type="EMBL" id="QJR35344.1"/>
    </source>
</evidence>
<keyword evidence="2" id="KW-0645">Protease</keyword>
<evidence type="ECO:0000259" key="4">
    <source>
        <dbReference type="Pfam" id="PF00326"/>
    </source>
</evidence>
<dbReference type="Gene3D" id="3.40.50.1820">
    <property type="entry name" value="alpha/beta hydrolase"/>
    <property type="match status" value="1"/>
</dbReference>
<proteinExistence type="predicted"/>
<evidence type="ECO:0000256" key="1">
    <source>
        <dbReference type="ARBA" id="ARBA00022801"/>
    </source>
</evidence>
<evidence type="ECO:0000256" key="3">
    <source>
        <dbReference type="SAM" id="SignalP"/>
    </source>
</evidence>
<keyword evidence="6" id="KW-1185">Reference proteome</keyword>
<organism evidence="5 6">
    <name type="scientific">Gemmatimonas groenlandica</name>
    <dbReference type="NCBI Taxonomy" id="2732249"/>
    <lineage>
        <taxon>Bacteria</taxon>
        <taxon>Pseudomonadati</taxon>
        <taxon>Gemmatimonadota</taxon>
        <taxon>Gemmatimonadia</taxon>
        <taxon>Gemmatimonadales</taxon>
        <taxon>Gemmatimonadaceae</taxon>
        <taxon>Gemmatimonas</taxon>
    </lineage>
</organism>
<feature type="chain" id="PRO_5026913333" evidence="3">
    <location>
        <begin position="31"/>
        <end position="740"/>
    </location>
</feature>
<dbReference type="Proteomes" id="UP000500938">
    <property type="component" value="Chromosome"/>
</dbReference>
<dbReference type="PANTHER" id="PTHR42776:SF27">
    <property type="entry name" value="DIPEPTIDYL PEPTIDASE FAMILY MEMBER 6"/>
    <property type="match status" value="1"/>
</dbReference>
<reference evidence="5 6" key="1">
    <citation type="submission" date="2020-05" db="EMBL/GenBank/DDBJ databases">
        <title>Complete genome sequence of Gemmatimonas greenlandica TET16.</title>
        <authorList>
            <person name="Zeng Y."/>
        </authorList>
    </citation>
    <scope>NUCLEOTIDE SEQUENCE [LARGE SCALE GENOMIC DNA]</scope>
    <source>
        <strain evidence="5 6">TET16</strain>
    </source>
</reference>
<feature type="domain" description="Peptidase S9 prolyl oligopeptidase catalytic" evidence="4">
    <location>
        <begin position="526"/>
        <end position="730"/>
    </location>
</feature>